<proteinExistence type="predicted"/>
<reference evidence="2 3" key="1">
    <citation type="journal article" date="2021" name="Elife">
        <title>Chloroplast acquisition without the gene transfer in kleptoplastic sea slugs, Plakobranchus ocellatus.</title>
        <authorList>
            <person name="Maeda T."/>
            <person name="Takahashi S."/>
            <person name="Yoshida T."/>
            <person name="Shimamura S."/>
            <person name="Takaki Y."/>
            <person name="Nagai Y."/>
            <person name="Toyoda A."/>
            <person name="Suzuki Y."/>
            <person name="Arimoto A."/>
            <person name="Ishii H."/>
            <person name="Satoh N."/>
            <person name="Nishiyama T."/>
            <person name="Hasebe M."/>
            <person name="Maruyama T."/>
            <person name="Minagawa J."/>
            <person name="Obokata J."/>
            <person name="Shigenobu S."/>
        </authorList>
    </citation>
    <scope>NUCLEOTIDE SEQUENCE [LARGE SCALE GENOMIC DNA]</scope>
</reference>
<comment type="caution">
    <text evidence="2">The sequence shown here is derived from an EMBL/GenBank/DDBJ whole genome shotgun (WGS) entry which is preliminary data.</text>
</comment>
<dbReference type="Proteomes" id="UP000762676">
    <property type="component" value="Unassembled WGS sequence"/>
</dbReference>
<evidence type="ECO:0000256" key="1">
    <source>
        <dbReference type="SAM" id="MobiDB-lite"/>
    </source>
</evidence>
<feature type="compositionally biased region" description="Low complexity" evidence="1">
    <location>
        <begin position="30"/>
        <end position="51"/>
    </location>
</feature>
<feature type="region of interest" description="Disordered" evidence="1">
    <location>
        <begin position="1"/>
        <end position="74"/>
    </location>
</feature>
<feature type="compositionally biased region" description="Basic residues" evidence="1">
    <location>
        <begin position="7"/>
        <end position="17"/>
    </location>
</feature>
<dbReference type="EMBL" id="BMAT01001609">
    <property type="protein sequence ID" value="GFR89102.1"/>
    <property type="molecule type" value="Genomic_DNA"/>
</dbReference>
<evidence type="ECO:0000313" key="2">
    <source>
        <dbReference type="EMBL" id="GFR89102.1"/>
    </source>
</evidence>
<accession>A0AAV4GUL0</accession>
<name>A0AAV4GUL0_9GAST</name>
<protein>
    <submittedName>
        <fullName evidence="2">Uncharacterized protein</fullName>
    </submittedName>
</protein>
<gene>
    <name evidence="2" type="ORF">ElyMa_000785800</name>
</gene>
<keyword evidence="3" id="KW-1185">Reference proteome</keyword>
<dbReference type="AlphaFoldDB" id="A0AAV4GUL0"/>
<sequence length="110" mass="11927">MNPGPSKQRRHTAKHARLLFETMPTDSESDGSGSDFDDTNSTRSSSTTSSDANDVDQQPVNPPPAKQRRVVNDDLPTWSEVAEAETSNAFRFMPPNGVGLILDLAPESTP</sequence>
<evidence type="ECO:0000313" key="3">
    <source>
        <dbReference type="Proteomes" id="UP000762676"/>
    </source>
</evidence>
<organism evidence="2 3">
    <name type="scientific">Elysia marginata</name>
    <dbReference type="NCBI Taxonomy" id="1093978"/>
    <lineage>
        <taxon>Eukaryota</taxon>
        <taxon>Metazoa</taxon>
        <taxon>Spiralia</taxon>
        <taxon>Lophotrochozoa</taxon>
        <taxon>Mollusca</taxon>
        <taxon>Gastropoda</taxon>
        <taxon>Heterobranchia</taxon>
        <taxon>Euthyneura</taxon>
        <taxon>Panpulmonata</taxon>
        <taxon>Sacoglossa</taxon>
        <taxon>Placobranchoidea</taxon>
        <taxon>Plakobranchidae</taxon>
        <taxon>Elysia</taxon>
    </lineage>
</organism>